<dbReference type="Gene3D" id="3.60.21.10">
    <property type="match status" value="1"/>
</dbReference>
<evidence type="ECO:0000313" key="13">
    <source>
        <dbReference type="Ensembl" id="ENSCSAVP00000009401.1"/>
    </source>
</evidence>
<evidence type="ECO:0000256" key="10">
    <source>
        <dbReference type="ARBA" id="ARBA00047761"/>
    </source>
</evidence>
<keyword evidence="7" id="KW-0479">Metal-binding</keyword>
<dbReference type="OMA" id="NEPTHET"/>
<reference evidence="13" key="3">
    <citation type="submission" date="2025-09" db="UniProtKB">
        <authorList>
            <consortium name="Ensembl"/>
        </authorList>
    </citation>
    <scope>IDENTIFICATION</scope>
</reference>
<dbReference type="STRING" id="51511.ENSCSAVP00000009401"/>
<dbReference type="SUPFAM" id="SSF56300">
    <property type="entry name" value="Metallo-dependent phosphatases"/>
    <property type="match status" value="1"/>
</dbReference>
<keyword evidence="8" id="KW-0378">Hydrolase</keyword>
<proteinExistence type="inferred from homology"/>
<evidence type="ECO:0000256" key="3">
    <source>
        <dbReference type="ARBA" id="ARBA00010567"/>
    </source>
</evidence>
<dbReference type="GO" id="GO:0046872">
    <property type="term" value="F:metal ion binding"/>
    <property type="evidence" value="ECO:0007669"/>
    <property type="project" value="UniProtKB-KW"/>
</dbReference>
<name>H2YVP0_CIOSA</name>
<evidence type="ECO:0000256" key="8">
    <source>
        <dbReference type="ARBA" id="ARBA00022801"/>
    </source>
</evidence>
<organism evidence="13 14">
    <name type="scientific">Ciona savignyi</name>
    <name type="common">Pacific transparent sea squirt</name>
    <dbReference type="NCBI Taxonomy" id="51511"/>
    <lineage>
        <taxon>Eukaryota</taxon>
        <taxon>Metazoa</taxon>
        <taxon>Chordata</taxon>
        <taxon>Tunicata</taxon>
        <taxon>Ascidiacea</taxon>
        <taxon>Phlebobranchia</taxon>
        <taxon>Cionidae</taxon>
        <taxon>Ciona</taxon>
    </lineage>
</organism>
<evidence type="ECO:0000256" key="1">
    <source>
        <dbReference type="ARBA" id="ARBA00001968"/>
    </source>
</evidence>
<dbReference type="GO" id="GO:0005737">
    <property type="term" value="C:cytoplasm"/>
    <property type="evidence" value="ECO:0007669"/>
    <property type="project" value="UniProtKB-SubCell"/>
</dbReference>
<evidence type="ECO:0000256" key="4">
    <source>
        <dbReference type="ARBA" id="ARBA00013081"/>
    </source>
</evidence>
<evidence type="ECO:0000259" key="12">
    <source>
        <dbReference type="Pfam" id="PF00149"/>
    </source>
</evidence>
<dbReference type="Ensembl" id="ENSCSAVT00000009518.1">
    <property type="protein sequence ID" value="ENSCSAVP00000009401.1"/>
    <property type="gene ID" value="ENSCSAVG00000005539.1"/>
</dbReference>
<dbReference type="InParanoid" id="H2YVP0"/>
<comment type="cofactor">
    <cofactor evidence="1">
        <name>a divalent metal cation</name>
        <dbReference type="ChEBI" id="CHEBI:60240"/>
    </cofactor>
</comment>
<comment type="catalytic activity">
    <reaction evidence="11">
        <text>O-phospho-L-threonyl-[protein] + H2O = L-threonyl-[protein] + phosphate</text>
        <dbReference type="Rhea" id="RHEA:47004"/>
        <dbReference type="Rhea" id="RHEA-COMP:11060"/>
        <dbReference type="Rhea" id="RHEA-COMP:11605"/>
        <dbReference type="ChEBI" id="CHEBI:15377"/>
        <dbReference type="ChEBI" id="CHEBI:30013"/>
        <dbReference type="ChEBI" id="CHEBI:43474"/>
        <dbReference type="ChEBI" id="CHEBI:61977"/>
        <dbReference type="EC" id="3.1.3.16"/>
    </reaction>
</comment>
<evidence type="ECO:0000256" key="5">
    <source>
        <dbReference type="ARBA" id="ARBA00013356"/>
    </source>
</evidence>
<dbReference type="GO" id="GO:0004722">
    <property type="term" value="F:protein serine/threonine phosphatase activity"/>
    <property type="evidence" value="ECO:0007669"/>
    <property type="project" value="UniProtKB-EC"/>
</dbReference>
<dbReference type="FunCoup" id="H2YVP0">
    <property type="interactions" value="18"/>
</dbReference>
<dbReference type="Proteomes" id="UP000007875">
    <property type="component" value="Unassembled WGS sequence"/>
</dbReference>
<dbReference type="InterPro" id="IPR004843">
    <property type="entry name" value="Calcineurin-like_PHP"/>
</dbReference>
<comment type="subcellular location">
    <subcellularLocation>
        <location evidence="2">Cytoplasm</location>
    </subcellularLocation>
</comment>
<dbReference type="InterPro" id="IPR041867">
    <property type="entry name" value="MPP_CSTP1"/>
</dbReference>
<evidence type="ECO:0000256" key="6">
    <source>
        <dbReference type="ARBA" id="ARBA00022490"/>
    </source>
</evidence>
<keyword evidence="14" id="KW-1185">Reference proteome</keyword>
<dbReference type="CDD" id="cd07395">
    <property type="entry name" value="MPP_CSTP1"/>
    <property type="match status" value="1"/>
</dbReference>
<comment type="catalytic activity">
    <reaction evidence="10">
        <text>O-phospho-L-seryl-[protein] + H2O = L-seryl-[protein] + phosphate</text>
        <dbReference type="Rhea" id="RHEA:20629"/>
        <dbReference type="Rhea" id="RHEA-COMP:9863"/>
        <dbReference type="Rhea" id="RHEA-COMP:11604"/>
        <dbReference type="ChEBI" id="CHEBI:15377"/>
        <dbReference type="ChEBI" id="CHEBI:29999"/>
        <dbReference type="ChEBI" id="CHEBI:43474"/>
        <dbReference type="ChEBI" id="CHEBI:83421"/>
        <dbReference type="EC" id="3.1.3.16"/>
    </reaction>
</comment>
<dbReference type="AlphaFoldDB" id="H2YVP0"/>
<dbReference type="HOGENOM" id="CLU_077151_0_0_1"/>
<evidence type="ECO:0000256" key="9">
    <source>
        <dbReference type="ARBA" id="ARBA00032900"/>
    </source>
</evidence>
<dbReference type="Pfam" id="PF00149">
    <property type="entry name" value="Metallophos"/>
    <property type="match status" value="1"/>
</dbReference>
<keyword evidence="6" id="KW-0963">Cytoplasm</keyword>
<dbReference type="PANTHER" id="PTHR43143:SF1">
    <property type="entry name" value="SERINE_THREONINE-PROTEIN PHOSPHATASE CPPED1"/>
    <property type="match status" value="1"/>
</dbReference>
<reference evidence="14" key="1">
    <citation type="submission" date="2003-08" db="EMBL/GenBank/DDBJ databases">
        <authorList>
            <person name="Birren B."/>
            <person name="Nusbaum C."/>
            <person name="Abebe A."/>
            <person name="Abouelleil A."/>
            <person name="Adekoya E."/>
            <person name="Ait-zahra M."/>
            <person name="Allen N."/>
            <person name="Allen T."/>
            <person name="An P."/>
            <person name="Anderson M."/>
            <person name="Anderson S."/>
            <person name="Arachchi H."/>
            <person name="Armbruster J."/>
            <person name="Bachantsang P."/>
            <person name="Baldwin J."/>
            <person name="Barry A."/>
            <person name="Bayul T."/>
            <person name="Blitshsteyn B."/>
            <person name="Bloom T."/>
            <person name="Blye J."/>
            <person name="Boguslavskiy L."/>
            <person name="Borowsky M."/>
            <person name="Boukhgalter B."/>
            <person name="Brunache A."/>
            <person name="Butler J."/>
            <person name="Calixte N."/>
            <person name="Calvo S."/>
            <person name="Camarata J."/>
            <person name="Campo K."/>
            <person name="Chang J."/>
            <person name="Cheshatsang Y."/>
            <person name="Citroen M."/>
            <person name="Collymore A."/>
            <person name="Considine T."/>
            <person name="Cook A."/>
            <person name="Cooke P."/>
            <person name="Corum B."/>
            <person name="Cuomo C."/>
            <person name="David R."/>
            <person name="Dawoe T."/>
            <person name="Degray S."/>
            <person name="Dodge S."/>
            <person name="Dooley K."/>
            <person name="Dorje P."/>
            <person name="Dorjee K."/>
            <person name="Dorris L."/>
            <person name="Duffey N."/>
            <person name="Dupes A."/>
            <person name="Elkins T."/>
            <person name="Engels R."/>
            <person name="Erickson J."/>
            <person name="Farina A."/>
            <person name="Faro S."/>
            <person name="Ferreira P."/>
            <person name="Fischer H."/>
            <person name="Fitzgerald M."/>
            <person name="Foley K."/>
            <person name="Gage D."/>
            <person name="Galagan J."/>
            <person name="Gearin G."/>
            <person name="Gnerre S."/>
            <person name="Gnirke A."/>
            <person name="Goyette A."/>
            <person name="Graham J."/>
            <person name="Grandbois E."/>
            <person name="Gyaltsen K."/>
            <person name="Hafez N."/>
            <person name="Hagopian D."/>
            <person name="Hagos B."/>
            <person name="Hall J."/>
            <person name="Hatcher B."/>
            <person name="Heller A."/>
            <person name="Higgins H."/>
            <person name="Honan T."/>
            <person name="Horn A."/>
            <person name="Houde N."/>
            <person name="Hughes L."/>
            <person name="Hulme W."/>
            <person name="Husby E."/>
            <person name="Iliev I."/>
            <person name="Jaffe D."/>
            <person name="Jones C."/>
            <person name="Kamal M."/>
            <person name="Kamat A."/>
            <person name="Kamvysselis M."/>
            <person name="Karlsson E."/>
            <person name="Kells C."/>
            <person name="Kieu A."/>
            <person name="Kisner P."/>
            <person name="Kodira C."/>
            <person name="Kulbokas E."/>
            <person name="Labutti K."/>
            <person name="Lama D."/>
            <person name="Landers T."/>
            <person name="Leger J."/>
            <person name="Levine S."/>
            <person name="Lewis D."/>
            <person name="Lewis T."/>
            <person name="Lindblad-toh K."/>
            <person name="Liu X."/>
            <person name="Lokyitsang T."/>
            <person name="Lokyitsang Y."/>
            <person name="Lucien O."/>
            <person name="Lui A."/>
            <person name="Ma L.J."/>
            <person name="Mabbitt R."/>
            <person name="Macdonald J."/>
            <person name="Maclean C."/>
            <person name="Major J."/>
            <person name="Manning J."/>
            <person name="Marabella R."/>
            <person name="Maru K."/>
            <person name="Matthews C."/>
            <person name="Mauceli E."/>
            <person name="Mccarthy M."/>
            <person name="Mcdonough S."/>
            <person name="Mcghee T."/>
            <person name="Meldrim J."/>
            <person name="Meneus L."/>
            <person name="Mesirov J."/>
            <person name="Mihalev A."/>
            <person name="Mihova T."/>
            <person name="Mikkelsen T."/>
            <person name="Mlenga V."/>
            <person name="Moru K."/>
            <person name="Mozes J."/>
            <person name="Mulrain L."/>
            <person name="Munson G."/>
            <person name="Naylor J."/>
            <person name="Newes C."/>
            <person name="Nguyen C."/>
            <person name="Nguyen N."/>
            <person name="Nguyen T."/>
            <person name="Nicol R."/>
            <person name="Nielsen C."/>
            <person name="Nizzari M."/>
            <person name="Norbu C."/>
            <person name="Norbu N."/>
            <person name="O'donnell P."/>
            <person name="Okoawo O."/>
            <person name="O'leary S."/>
            <person name="Omotosho B."/>
            <person name="O'neill K."/>
            <person name="Osman S."/>
            <person name="Parker S."/>
            <person name="Perrin D."/>
            <person name="Phunkhang P."/>
            <person name="Piqani B."/>
            <person name="Purcell S."/>
            <person name="Rachupka T."/>
            <person name="Ramasamy U."/>
            <person name="Rameau R."/>
            <person name="Ray V."/>
            <person name="Raymond C."/>
            <person name="Retta R."/>
            <person name="Richardson S."/>
            <person name="Rise C."/>
            <person name="Rodriguez J."/>
            <person name="Rogers J."/>
            <person name="Rogov P."/>
            <person name="Rutman M."/>
            <person name="Schupbach R."/>
            <person name="Seaman C."/>
            <person name="Settipalli S."/>
            <person name="Sharpe T."/>
            <person name="Sheridan J."/>
            <person name="Sherpa N."/>
            <person name="Shi J."/>
            <person name="Smirnov S."/>
            <person name="Smith C."/>
            <person name="Sougnez C."/>
            <person name="Spencer B."/>
            <person name="Stalker J."/>
            <person name="Stange-thomann N."/>
            <person name="Stavropoulos S."/>
            <person name="Stetson K."/>
            <person name="Stone C."/>
            <person name="Stone S."/>
            <person name="Stubbs M."/>
            <person name="Talamas J."/>
            <person name="Tchuinga P."/>
            <person name="Tenzing P."/>
            <person name="Tesfaye S."/>
            <person name="Theodore J."/>
            <person name="Thoulutsang Y."/>
            <person name="Topham K."/>
            <person name="Towey S."/>
            <person name="Tsamla T."/>
            <person name="Tsomo N."/>
            <person name="Vallee D."/>
            <person name="Vassiliev H."/>
            <person name="Venkataraman V."/>
            <person name="Vinson J."/>
            <person name="Vo A."/>
            <person name="Wade C."/>
            <person name="Wang S."/>
            <person name="Wangchuk T."/>
            <person name="Wangdi T."/>
            <person name="Whittaker C."/>
            <person name="Wilkinson J."/>
            <person name="Wu Y."/>
            <person name="Wyman D."/>
            <person name="Yadav S."/>
            <person name="Yang S."/>
            <person name="Yang X."/>
            <person name="Yeager S."/>
            <person name="Yee E."/>
            <person name="Young G."/>
            <person name="Zainoun J."/>
            <person name="Zembeck L."/>
            <person name="Zimmer A."/>
            <person name="Zody M."/>
            <person name="Lander E."/>
        </authorList>
    </citation>
    <scope>NUCLEOTIDE SEQUENCE [LARGE SCALE GENOMIC DNA]</scope>
</reference>
<evidence type="ECO:0000313" key="14">
    <source>
        <dbReference type="Proteomes" id="UP000007875"/>
    </source>
</evidence>
<evidence type="ECO:0000256" key="2">
    <source>
        <dbReference type="ARBA" id="ARBA00004496"/>
    </source>
</evidence>
<protein>
    <recommendedName>
        <fullName evidence="5">Serine/threonine-protein phosphatase CPPED1</fullName>
        <ecNumber evidence="4">3.1.3.16</ecNumber>
    </recommendedName>
    <alternativeName>
        <fullName evidence="9">Calcineurin-like phosphoesterase domain-containing protein 1</fullName>
    </alternativeName>
</protein>
<dbReference type="eggNOG" id="KOG1378">
    <property type="taxonomic scope" value="Eukaryota"/>
</dbReference>
<evidence type="ECO:0000256" key="7">
    <source>
        <dbReference type="ARBA" id="ARBA00022723"/>
    </source>
</evidence>
<dbReference type="InterPro" id="IPR029052">
    <property type="entry name" value="Metallo-depent_PP-like"/>
</dbReference>
<accession>H2YVP0</accession>
<reference evidence="13" key="2">
    <citation type="submission" date="2025-08" db="UniProtKB">
        <authorList>
            <consortium name="Ensembl"/>
        </authorList>
    </citation>
    <scope>IDENTIFICATION</scope>
</reference>
<evidence type="ECO:0000256" key="11">
    <source>
        <dbReference type="ARBA" id="ARBA00048336"/>
    </source>
</evidence>
<dbReference type="GeneTree" id="ENSGT00940000165640"/>
<comment type="similarity">
    <text evidence="3">Belongs to the metallophosphoesterase superfamily. CPPED1 family.</text>
</comment>
<dbReference type="EC" id="3.1.3.16" evidence="4"/>
<dbReference type="InterPro" id="IPR051918">
    <property type="entry name" value="STPP_CPPED1"/>
</dbReference>
<sequence length="297" mass="33192">MAFMKAMDRRIAGMTQAEEGQWSGDHFFIFLADPQPGLIDKVNGGNGSRWDVEINRTNIAIDAINKMTPKPKFVCIGGDLIDAFPGESLRTPQVNDLKAALSRLDTTIPMVVVSGNHDVGNIPTPDTMAMFNQDFGEDFYSFWSAGVFYIVVNSQYMFNDSKTQDESNIQDEWLEEQLKIAKSDSCQHAVVFMHIPLFIVDPDEEDSYFTIPKSRRMELINRYADAGIKIVFSGHYHRNGGGVWTNEDETKQVESVVSSAIGAQLGNDVAGLRVVKVTSDRISHTYYPLDGVPEHLE</sequence>
<feature type="domain" description="Calcineurin-like phosphoesterase" evidence="12">
    <location>
        <begin position="62"/>
        <end position="238"/>
    </location>
</feature>
<dbReference type="PANTHER" id="PTHR43143">
    <property type="entry name" value="METALLOPHOSPHOESTERASE, CALCINEURIN SUPERFAMILY"/>
    <property type="match status" value="1"/>
</dbReference>